<feature type="compositionally biased region" description="Polar residues" evidence="1">
    <location>
        <begin position="1"/>
        <end position="12"/>
    </location>
</feature>
<feature type="region of interest" description="Disordered" evidence="1">
    <location>
        <begin position="1"/>
        <end position="75"/>
    </location>
</feature>
<protein>
    <submittedName>
        <fullName evidence="2">Uncharacterized protein</fullName>
    </submittedName>
</protein>
<dbReference type="EMBL" id="KQ947418">
    <property type="protein sequence ID" value="KUJ15205.1"/>
    <property type="molecule type" value="Genomic_DNA"/>
</dbReference>
<dbReference type="RefSeq" id="XP_018069560.1">
    <property type="nucleotide sequence ID" value="XM_018219999.1"/>
</dbReference>
<organism evidence="2 3">
    <name type="scientific">Mollisia scopiformis</name>
    <name type="common">Conifer needle endophyte fungus</name>
    <name type="synonym">Phialocephala scopiformis</name>
    <dbReference type="NCBI Taxonomy" id="149040"/>
    <lineage>
        <taxon>Eukaryota</taxon>
        <taxon>Fungi</taxon>
        <taxon>Dikarya</taxon>
        <taxon>Ascomycota</taxon>
        <taxon>Pezizomycotina</taxon>
        <taxon>Leotiomycetes</taxon>
        <taxon>Helotiales</taxon>
        <taxon>Mollisiaceae</taxon>
        <taxon>Mollisia</taxon>
    </lineage>
</organism>
<proteinExistence type="predicted"/>
<evidence type="ECO:0000256" key="1">
    <source>
        <dbReference type="SAM" id="MobiDB-lite"/>
    </source>
</evidence>
<gene>
    <name evidence="2" type="ORF">LY89DRAFT_735336</name>
</gene>
<dbReference type="Proteomes" id="UP000070700">
    <property type="component" value="Unassembled WGS sequence"/>
</dbReference>
<name>A0A194X4V5_MOLSC</name>
<keyword evidence="3" id="KW-1185">Reference proteome</keyword>
<feature type="compositionally biased region" description="Basic and acidic residues" evidence="1">
    <location>
        <begin position="47"/>
        <end position="58"/>
    </location>
</feature>
<dbReference type="InParanoid" id="A0A194X4V5"/>
<dbReference type="GeneID" id="28829725"/>
<accession>A0A194X4V5</accession>
<dbReference type="AlphaFoldDB" id="A0A194X4V5"/>
<dbReference type="OrthoDB" id="3556237at2759"/>
<sequence length="420" mass="47776">MDNNGTVTTTSNKETKLDEESQDIPWSSLQEQYDYDPSPAVLGQRPNKFERLDRRPQEGYHPVSFSEPSELEKHDMTELEPGDIARWVNAPRSITSTALSIKEQQADKRQSGHLERSRTQLSTAVAFPPHESEFIDLLEKHLKAQAKTILCRREKVDSGAVAFLKEFKDDTRQAAVHINGHFRNRTCSLFLMGNVLRNLHPGLPLYLPSLCDPDTAKKEKYPSRQAFDRGDETGKHQRRVYLIRAVRKELIEPVTLLLSYLAPSTSTSTQPLLVRYRYTVFHYVGSDRSAKGGMLLRAVEAAAPEYCRGNRTELHKELSNLNTTFKVYILADWDSIRSELSKESDFDEILIAEAICQTILRTGCLFRQSGNRGEKMTGFFKHLQLEAGDDEPLPNNNGLNVQSALESLRYPDRRNTSFST</sequence>
<dbReference type="KEGG" id="psco:LY89DRAFT_735336"/>
<evidence type="ECO:0000313" key="3">
    <source>
        <dbReference type="Proteomes" id="UP000070700"/>
    </source>
</evidence>
<evidence type="ECO:0000313" key="2">
    <source>
        <dbReference type="EMBL" id="KUJ15205.1"/>
    </source>
</evidence>
<reference evidence="2 3" key="1">
    <citation type="submission" date="2015-10" db="EMBL/GenBank/DDBJ databases">
        <title>Full genome of DAOMC 229536 Phialocephala scopiformis, a fungal endophyte of spruce producing the potent anti-insectan compound rugulosin.</title>
        <authorList>
            <consortium name="DOE Joint Genome Institute"/>
            <person name="Walker A.K."/>
            <person name="Frasz S.L."/>
            <person name="Seifert K.A."/>
            <person name="Miller J.D."/>
            <person name="Mondo S.J."/>
            <person name="Labutti K."/>
            <person name="Lipzen A."/>
            <person name="Dockter R."/>
            <person name="Kennedy M."/>
            <person name="Grigoriev I.V."/>
            <person name="Spatafora J.W."/>
        </authorList>
    </citation>
    <scope>NUCLEOTIDE SEQUENCE [LARGE SCALE GENOMIC DNA]</scope>
    <source>
        <strain evidence="2 3">CBS 120377</strain>
    </source>
</reference>